<evidence type="ECO:0000313" key="2">
    <source>
        <dbReference type="EMBL" id="OCB85114.1"/>
    </source>
</evidence>
<feature type="chain" id="PRO_5040459816" evidence="1">
    <location>
        <begin position="20"/>
        <end position="82"/>
    </location>
</feature>
<dbReference type="EMBL" id="LNZH02000211">
    <property type="protein sequence ID" value="OCB85114.1"/>
    <property type="molecule type" value="Genomic_DNA"/>
</dbReference>
<keyword evidence="1" id="KW-0732">Signal</keyword>
<accession>A0A9Q5N970</accession>
<protein>
    <submittedName>
        <fullName evidence="2">Uncharacterized protein</fullName>
    </submittedName>
</protein>
<sequence length="82" mass="8442">MKLFIKILAVGTLASFASASPVQERQTGGLDILCLTDILNLLDNGVAVFSPTCTNGTCDPTLLEGILDGITDDIAGLGLCSD</sequence>
<organism evidence="2 3">
    <name type="scientific">Sanghuangporus baumii</name>
    <name type="common">Phellinus baumii</name>
    <dbReference type="NCBI Taxonomy" id="108892"/>
    <lineage>
        <taxon>Eukaryota</taxon>
        <taxon>Fungi</taxon>
        <taxon>Dikarya</taxon>
        <taxon>Basidiomycota</taxon>
        <taxon>Agaricomycotina</taxon>
        <taxon>Agaricomycetes</taxon>
        <taxon>Hymenochaetales</taxon>
        <taxon>Hymenochaetaceae</taxon>
        <taxon>Sanghuangporus</taxon>
    </lineage>
</organism>
<evidence type="ECO:0000313" key="3">
    <source>
        <dbReference type="Proteomes" id="UP000757232"/>
    </source>
</evidence>
<evidence type="ECO:0000256" key="1">
    <source>
        <dbReference type="SAM" id="SignalP"/>
    </source>
</evidence>
<feature type="signal peptide" evidence="1">
    <location>
        <begin position="1"/>
        <end position="19"/>
    </location>
</feature>
<keyword evidence="3" id="KW-1185">Reference proteome</keyword>
<dbReference type="Proteomes" id="UP000757232">
    <property type="component" value="Unassembled WGS sequence"/>
</dbReference>
<comment type="caution">
    <text evidence="2">The sequence shown here is derived from an EMBL/GenBank/DDBJ whole genome shotgun (WGS) entry which is preliminary data.</text>
</comment>
<name>A0A9Q5N970_SANBA</name>
<dbReference type="AlphaFoldDB" id="A0A9Q5N970"/>
<gene>
    <name evidence="2" type="ORF">A7U60_g7739</name>
</gene>
<reference evidence="2" key="1">
    <citation type="submission" date="2016-06" db="EMBL/GenBank/DDBJ databases">
        <title>Draft Genome sequence of the fungus Inonotus baumii.</title>
        <authorList>
            <person name="Zhu H."/>
            <person name="Lin W."/>
        </authorList>
    </citation>
    <scope>NUCLEOTIDE SEQUENCE</scope>
    <source>
        <strain evidence="2">821</strain>
    </source>
</reference>
<proteinExistence type="predicted"/>